<evidence type="ECO:0000313" key="2">
    <source>
        <dbReference type="Proteomes" id="UP001064048"/>
    </source>
</evidence>
<evidence type="ECO:0000313" key="1">
    <source>
        <dbReference type="EMBL" id="KAI8437846.1"/>
    </source>
</evidence>
<organism evidence="1 2">
    <name type="scientific">Choristoneura fumiferana</name>
    <name type="common">Spruce budworm moth</name>
    <name type="synonym">Archips fumiferana</name>
    <dbReference type="NCBI Taxonomy" id="7141"/>
    <lineage>
        <taxon>Eukaryota</taxon>
        <taxon>Metazoa</taxon>
        <taxon>Ecdysozoa</taxon>
        <taxon>Arthropoda</taxon>
        <taxon>Hexapoda</taxon>
        <taxon>Insecta</taxon>
        <taxon>Pterygota</taxon>
        <taxon>Neoptera</taxon>
        <taxon>Endopterygota</taxon>
        <taxon>Lepidoptera</taxon>
        <taxon>Glossata</taxon>
        <taxon>Ditrysia</taxon>
        <taxon>Tortricoidea</taxon>
        <taxon>Tortricidae</taxon>
        <taxon>Tortricinae</taxon>
        <taxon>Choristoneura</taxon>
    </lineage>
</organism>
<sequence length="1482" mass="154189">MRVSYMESNHRRPWTQATRVYLGVQMRQPFEKVVPLRVCCPRKLVQYISREIPSCVFCNADNLAKAAGSREDICVLSASGTAAVINLDSGGEALPEACALAHVPYSPGAGPYRAELSVCSGCRRARVPAVVLATCALPAGLRAYRAAVPLTAVAARARRAPPQAEPGARDISDQLPFLEYELHKLLLAKLRMQGANALFSLQTQIAVGERCVMAIASGTAVRLCALPPPMPPRIKATENEKEALEIQKALWDAFTANKAANGYDVVLPELSTNGALAETEGERGDEAPALDLCADKDACVLELDEAEDVETARVLAARRPHMQVLTSASRAMPGEPPHAFAQVWRARLALTGVGGGASTAGERHVARALDGVAYKLRRLRPCALLAPRIQLELPTVGGTNRGGGGARPGAARRARLGRRRLQAAPLRPCALLAPRIQLELPEGGEHGRGAARRARLGRRRLQAAPAAALRAARAAHTAGAARWGGLTGGGGRARPGSGTSRAPWTASPTSCAGCGPARCSRRAYSWSCQRWGGTNRGGGASTAGERHVARALDGVAYKLRRLRPCALLAPRIQLELPGGGTNGGGASTAGERHVARALDGVAYKLRRLRPCALLAPRIQLELPGGGGLTGGGGASTAGTARRARLGRRRLQAAPAAALRAARAAHTAGAARGGGGTNRGGGASTAGERHVARALDGVAYKLRRLRPARCSRRAYSWSCQSCGGGLTGGGEHGRGAARRARLGRRRLQAAPAAALRAARAAHTAGAARVVGGTHGGGASTAGERHVARALDGVAYKLRRLRPCALLAPRIQLELPEVGGTNRGGGASTAGERHVARALDGVAYKLRRLRPCALLAPRIQLELPELRRLRPCALLAPRIQLELPRWGGTNRGGLTGGEHGRERHVARALDGVAYKLRRLRPCALLAPRIQLELPEGGGASTAGERHVARALDGVAYKLRRLRPCALLAPRIQLELPEGGGASTAGERHVARALDGVAYKLRRLRPCALLAPRIQLELPEVGGTNGGASTAGSGTSRAPWTASPTSCAGCGLRAARAAHTAGAARGGGTNRGGRARPGSGTSRAPWTASPTSCAGCGPARCSRRAYSWSCQRWGTNRGGGRARPGSGTSRAPWTASPTSCAGCGPARCSRRAYSWSCQRGGTNRGGGEHGRGAARRARLGRVAYKLRRLRPCALLAPRIQLELPEGGGASTAGERHVARALDGVAYKLRRLRPCALLAPRIQLELPEGGGRARRERHVAARLGRRRLQAAPAAALRAARAAHTAGAARVGGTNRGGGEHGRGAARRARLGRRRLQAAPAAALRAARAAHIQLELPEWGLTGGGGRARPGSGTSRAPWTASPTSCPAAALRAARAAHTAGAARVGGGLTGGGASTAGERHVAPPWTASPTSCAGLRPCAPLLAPRIQLELPEVGGTNRGGRATAGERHVARALDASPTSCAGCGPARCSRRAYRLSCRGWGGACYT</sequence>
<keyword evidence="2" id="KW-1185">Reference proteome</keyword>
<accession>A0ACC0KMP1</accession>
<proteinExistence type="predicted"/>
<dbReference type="EMBL" id="CM046120">
    <property type="protein sequence ID" value="KAI8437846.1"/>
    <property type="molecule type" value="Genomic_DNA"/>
</dbReference>
<protein>
    <submittedName>
        <fullName evidence="1">Uncharacterized protein</fullName>
    </submittedName>
</protein>
<gene>
    <name evidence="1" type="ORF">MSG28_012064</name>
</gene>
<comment type="caution">
    <text evidence="1">The sequence shown here is derived from an EMBL/GenBank/DDBJ whole genome shotgun (WGS) entry which is preliminary data.</text>
</comment>
<dbReference type="Proteomes" id="UP001064048">
    <property type="component" value="Chromosome 20"/>
</dbReference>
<reference evidence="1 2" key="1">
    <citation type="journal article" date="2022" name="Genome Biol. Evol.">
        <title>The Spruce Budworm Genome: Reconstructing the Evolutionary History of Antifreeze Proteins.</title>
        <authorList>
            <person name="Beliveau C."/>
            <person name="Gagne P."/>
            <person name="Picq S."/>
            <person name="Vernygora O."/>
            <person name="Keeling C.I."/>
            <person name="Pinkney K."/>
            <person name="Doucet D."/>
            <person name="Wen F."/>
            <person name="Johnston J.S."/>
            <person name="Maaroufi H."/>
            <person name="Boyle B."/>
            <person name="Laroche J."/>
            <person name="Dewar K."/>
            <person name="Juretic N."/>
            <person name="Blackburn G."/>
            <person name="Nisole A."/>
            <person name="Brunet B."/>
            <person name="Brandao M."/>
            <person name="Lumley L."/>
            <person name="Duan J."/>
            <person name="Quan G."/>
            <person name="Lucarotti C.J."/>
            <person name="Roe A.D."/>
            <person name="Sperling F.A.H."/>
            <person name="Levesque R.C."/>
            <person name="Cusson M."/>
        </authorList>
    </citation>
    <scope>NUCLEOTIDE SEQUENCE [LARGE SCALE GENOMIC DNA]</scope>
    <source>
        <strain evidence="1">Glfc:IPQL:Cfum</strain>
    </source>
</reference>
<name>A0ACC0KMP1_CHOFU</name>